<evidence type="ECO:0000256" key="1">
    <source>
        <dbReference type="ARBA" id="ARBA00004340"/>
    </source>
</evidence>
<keyword evidence="5" id="KW-0732">Signal</keyword>
<organism evidence="7 8">
    <name type="scientific">Entomortierella chlamydospora</name>
    <dbReference type="NCBI Taxonomy" id="101097"/>
    <lineage>
        <taxon>Eukaryota</taxon>
        <taxon>Fungi</taxon>
        <taxon>Fungi incertae sedis</taxon>
        <taxon>Mucoromycota</taxon>
        <taxon>Mortierellomycotina</taxon>
        <taxon>Mortierellomycetes</taxon>
        <taxon>Mortierellales</taxon>
        <taxon>Mortierellaceae</taxon>
        <taxon>Entomortierella</taxon>
    </lineage>
</organism>
<dbReference type="AlphaFoldDB" id="A0A9P6MMJ0"/>
<evidence type="ECO:0000313" key="8">
    <source>
        <dbReference type="Proteomes" id="UP000703661"/>
    </source>
</evidence>
<dbReference type="EMBL" id="JAAAID010002109">
    <property type="protein sequence ID" value="KAG0007942.1"/>
    <property type="molecule type" value="Genomic_DNA"/>
</dbReference>
<comment type="caution">
    <text evidence="7">The sequence shown here is derived from an EMBL/GenBank/DDBJ whole genome shotgun (WGS) entry which is preliminary data.</text>
</comment>
<keyword evidence="8" id="KW-1185">Reference proteome</keyword>
<accession>A0A9P6MMJ0</accession>
<evidence type="ECO:0000259" key="6">
    <source>
        <dbReference type="Pfam" id="PF20147"/>
    </source>
</evidence>
<proteinExistence type="predicted"/>
<sequence length="505" mass="56587">MASTASTLSIFCVLSGELASTAFPIEISSNKTVGVLKDTIIGKKPSAFEHIDANDLKLWRVTIPIDDDEPDEVISASNLDTKRLLKGTGTLAKAFKDGVPEDTIHIVIERPTGTTQTPESEIRIAELLEQINDLRGGKDIIVLNVVVRPNRSECFSWTTNAETTTIKELEKAIYTEYPDREDGDAVLAIVHCKGTPQHEGGGTERPSDDIQFRNIIKQYRKTNTKTIVVALETPTKKYADFTLEEVNSLYEISNLETPDITDLPAFEGISTEALESDLHKKSVQRLLDELDSRIGAMLSPSHTTNEATCSAYVCSFLTQAVLIFEGQLTLAPERPLRGRHGHGKVDYSIESTVGGATHILGVTEVKRENFKKGVAQNLVQLESSLTVRKRKRCDDDEEEEEEDKSVPLKAYGIVTDAVNWYFVECRIDRTENVASADPDRAKFRISKVEETINYRRDTWRKEATVVLSHIVWLMRKMVSEIPKRELRHKRQKSVSKNESSKIHCS</sequence>
<keyword evidence="3" id="KW-0964">Secreted</keyword>
<comment type="subcellular location">
    <subcellularLocation>
        <location evidence="1">Host cell</location>
    </subcellularLocation>
    <subcellularLocation>
        <location evidence="2">Secreted</location>
    </subcellularLocation>
</comment>
<dbReference type="OrthoDB" id="2410986at2759"/>
<feature type="chain" id="PRO_5040348004" description="Crinkler effector protein N-terminal domain-containing protein" evidence="5">
    <location>
        <begin position="23"/>
        <end position="505"/>
    </location>
</feature>
<dbReference type="GO" id="GO:0005576">
    <property type="term" value="C:extracellular region"/>
    <property type="evidence" value="ECO:0007669"/>
    <property type="project" value="UniProtKB-SubCell"/>
</dbReference>
<evidence type="ECO:0000256" key="3">
    <source>
        <dbReference type="ARBA" id="ARBA00022525"/>
    </source>
</evidence>
<evidence type="ECO:0000313" key="7">
    <source>
        <dbReference type="EMBL" id="KAG0007942.1"/>
    </source>
</evidence>
<feature type="signal peptide" evidence="5">
    <location>
        <begin position="1"/>
        <end position="22"/>
    </location>
</feature>
<evidence type="ECO:0000256" key="4">
    <source>
        <dbReference type="SAM" id="MobiDB-lite"/>
    </source>
</evidence>
<reference evidence="7" key="1">
    <citation type="journal article" date="2020" name="Fungal Divers.">
        <title>Resolving the Mortierellaceae phylogeny through synthesis of multi-gene phylogenetics and phylogenomics.</title>
        <authorList>
            <person name="Vandepol N."/>
            <person name="Liber J."/>
            <person name="Desiro A."/>
            <person name="Na H."/>
            <person name="Kennedy M."/>
            <person name="Barry K."/>
            <person name="Grigoriev I.V."/>
            <person name="Miller A.N."/>
            <person name="O'Donnell K."/>
            <person name="Stajich J.E."/>
            <person name="Bonito G."/>
        </authorList>
    </citation>
    <scope>NUCLEOTIDE SEQUENCE</scope>
    <source>
        <strain evidence="7">NRRL 2769</strain>
    </source>
</reference>
<feature type="domain" description="Crinkler effector protein N-terminal" evidence="6">
    <location>
        <begin position="8"/>
        <end position="109"/>
    </location>
</feature>
<dbReference type="Proteomes" id="UP000703661">
    <property type="component" value="Unassembled WGS sequence"/>
</dbReference>
<dbReference type="GO" id="GO:0043657">
    <property type="term" value="C:host cell"/>
    <property type="evidence" value="ECO:0007669"/>
    <property type="project" value="UniProtKB-SubCell"/>
</dbReference>
<evidence type="ECO:0000256" key="5">
    <source>
        <dbReference type="SAM" id="SignalP"/>
    </source>
</evidence>
<gene>
    <name evidence="7" type="ORF">BGZ80_004047</name>
</gene>
<evidence type="ECO:0000256" key="2">
    <source>
        <dbReference type="ARBA" id="ARBA00004613"/>
    </source>
</evidence>
<protein>
    <recommendedName>
        <fullName evidence="6">Crinkler effector protein N-terminal domain-containing protein</fullName>
    </recommendedName>
</protein>
<dbReference type="InterPro" id="IPR045379">
    <property type="entry name" value="Crinkler_N"/>
</dbReference>
<feature type="region of interest" description="Disordered" evidence="4">
    <location>
        <begin position="486"/>
        <end position="505"/>
    </location>
</feature>
<name>A0A9P6MMJ0_9FUNG</name>
<dbReference type="Pfam" id="PF20147">
    <property type="entry name" value="Crinkler"/>
    <property type="match status" value="1"/>
</dbReference>